<reference evidence="1" key="1">
    <citation type="submission" date="2019-08" db="EMBL/GenBank/DDBJ databases">
        <authorList>
            <person name="Kucharzyk K."/>
            <person name="Murdoch R.W."/>
            <person name="Higgins S."/>
            <person name="Loffler F."/>
        </authorList>
    </citation>
    <scope>NUCLEOTIDE SEQUENCE</scope>
</reference>
<proteinExistence type="predicted"/>
<protein>
    <submittedName>
        <fullName evidence="1">Uncharacterized protein</fullName>
    </submittedName>
</protein>
<organism evidence="1">
    <name type="scientific">bioreactor metagenome</name>
    <dbReference type="NCBI Taxonomy" id="1076179"/>
    <lineage>
        <taxon>unclassified sequences</taxon>
        <taxon>metagenomes</taxon>
        <taxon>ecological metagenomes</taxon>
    </lineage>
</organism>
<name>A0A645D987_9ZZZZ</name>
<accession>A0A645D987</accession>
<evidence type="ECO:0000313" key="1">
    <source>
        <dbReference type="EMBL" id="MPM85767.1"/>
    </source>
</evidence>
<dbReference type="EMBL" id="VSSQ01033976">
    <property type="protein sequence ID" value="MPM85767.1"/>
    <property type="molecule type" value="Genomic_DNA"/>
</dbReference>
<comment type="caution">
    <text evidence="1">The sequence shown here is derived from an EMBL/GenBank/DDBJ whole genome shotgun (WGS) entry which is preliminary data.</text>
</comment>
<gene>
    <name evidence="1" type="ORF">SDC9_132848</name>
</gene>
<dbReference type="AlphaFoldDB" id="A0A645D987"/>
<sequence>MLFASLLLGQADGANWRMAEDHGRDIAVVQMFVRFVVKQTLRQATARGNSNRRQLNGTGVIADGINSRHAGVLIFINDDVAFFVGFHASNCQVEVIGGWFTTNCPNQAIYRFATTIFQLQGQAAVSVFNDRFRNRVSMQSRAFGVHHLNQRVDDHRVEAA</sequence>